<comment type="caution">
    <text evidence="2">The sequence shown here is derived from an EMBL/GenBank/DDBJ whole genome shotgun (WGS) entry which is preliminary data.</text>
</comment>
<evidence type="ECO:0000313" key="2">
    <source>
        <dbReference type="EMBL" id="MBW0543117.1"/>
    </source>
</evidence>
<evidence type="ECO:0000313" key="3">
    <source>
        <dbReference type="Proteomes" id="UP000765509"/>
    </source>
</evidence>
<gene>
    <name evidence="2" type="ORF">O181_082832</name>
</gene>
<name>A0A9Q3IJK8_9BASI</name>
<evidence type="ECO:0000256" key="1">
    <source>
        <dbReference type="SAM" id="MobiDB-lite"/>
    </source>
</evidence>
<feature type="compositionally biased region" description="Basic residues" evidence="1">
    <location>
        <begin position="33"/>
        <end position="42"/>
    </location>
</feature>
<dbReference type="Proteomes" id="UP000765509">
    <property type="component" value="Unassembled WGS sequence"/>
</dbReference>
<sequence>MEHCCRGSEKEQALELEKQGQSDQPTPPQRGKGSSRGHRKSKANSLLKGDNDSLTQLEKLKKLFYKSKTNSRNSNVNVVAESSKDSLEDPQKSDSDTYVIGDEVLALGFGVPDTIYLDSGAGHSFVNQLRYLTNFIQVRKQVNTYAEPVKITHKGTLVFHGIHVLPVYFAPKGKVNLL</sequence>
<organism evidence="2 3">
    <name type="scientific">Austropuccinia psidii MF-1</name>
    <dbReference type="NCBI Taxonomy" id="1389203"/>
    <lineage>
        <taxon>Eukaryota</taxon>
        <taxon>Fungi</taxon>
        <taxon>Dikarya</taxon>
        <taxon>Basidiomycota</taxon>
        <taxon>Pucciniomycotina</taxon>
        <taxon>Pucciniomycetes</taxon>
        <taxon>Pucciniales</taxon>
        <taxon>Sphaerophragmiaceae</taxon>
        <taxon>Austropuccinia</taxon>
    </lineage>
</organism>
<feature type="compositionally biased region" description="Basic and acidic residues" evidence="1">
    <location>
        <begin position="82"/>
        <end position="94"/>
    </location>
</feature>
<proteinExistence type="predicted"/>
<keyword evidence="3" id="KW-1185">Reference proteome</keyword>
<feature type="compositionally biased region" description="Basic and acidic residues" evidence="1">
    <location>
        <begin position="1"/>
        <end position="20"/>
    </location>
</feature>
<dbReference type="AlphaFoldDB" id="A0A9Q3IJK8"/>
<feature type="region of interest" description="Disordered" evidence="1">
    <location>
        <begin position="70"/>
        <end position="94"/>
    </location>
</feature>
<dbReference type="EMBL" id="AVOT02047853">
    <property type="protein sequence ID" value="MBW0543117.1"/>
    <property type="molecule type" value="Genomic_DNA"/>
</dbReference>
<protein>
    <submittedName>
        <fullName evidence="2">Uncharacterized protein</fullName>
    </submittedName>
</protein>
<reference evidence="2" key="1">
    <citation type="submission" date="2021-03" db="EMBL/GenBank/DDBJ databases">
        <title>Draft genome sequence of rust myrtle Austropuccinia psidii MF-1, a brazilian biotype.</title>
        <authorList>
            <person name="Quecine M.C."/>
            <person name="Pachon D.M.R."/>
            <person name="Bonatelli M.L."/>
            <person name="Correr F.H."/>
            <person name="Franceschini L.M."/>
            <person name="Leite T.F."/>
            <person name="Margarido G.R.A."/>
            <person name="Almeida C.A."/>
            <person name="Ferrarezi J.A."/>
            <person name="Labate C.A."/>
        </authorList>
    </citation>
    <scope>NUCLEOTIDE SEQUENCE</scope>
    <source>
        <strain evidence="2">MF-1</strain>
    </source>
</reference>
<accession>A0A9Q3IJK8</accession>
<feature type="region of interest" description="Disordered" evidence="1">
    <location>
        <begin position="1"/>
        <end position="53"/>
    </location>
</feature>